<evidence type="ECO:0000259" key="2">
    <source>
        <dbReference type="PROSITE" id="PS50995"/>
    </source>
</evidence>
<gene>
    <name evidence="3" type="ORF">ACFPCY_38910</name>
</gene>
<organism evidence="3 4">
    <name type="scientific">Actinomadura gamaensis</name>
    <dbReference type="NCBI Taxonomy" id="1763541"/>
    <lineage>
        <taxon>Bacteria</taxon>
        <taxon>Bacillati</taxon>
        <taxon>Actinomycetota</taxon>
        <taxon>Actinomycetes</taxon>
        <taxon>Streptosporangiales</taxon>
        <taxon>Thermomonosporaceae</taxon>
        <taxon>Actinomadura</taxon>
    </lineage>
</organism>
<dbReference type="SUPFAM" id="SSF46785">
    <property type="entry name" value="Winged helix' DNA-binding domain"/>
    <property type="match status" value="1"/>
</dbReference>
<accession>A0ABV9U9T3</accession>
<protein>
    <submittedName>
        <fullName evidence="3">MarR family winged helix-turn-helix transcriptional regulator</fullName>
    </submittedName>
</protein>
<dbReference type="RefSeq" id="WP_378264133.1">
    <property type="nucleotide sequence ID" value="NZ_JBHSIT010000016.1"/>
</dbReference>
<dbReference type="InterPro" id="IPR036390">
    <property type="entry name" value="WH_DNA-bd_sf"/>
</dbReference>
<comment type="caution">
    <text evidence="3">The sequence shown here is derived from an EMBL/GenBank/DDBJ whole genome shotgun (WGS) entry which is preliminary data.</text>
</comment>
<dbReference type="PRINTS" id="PR00598">
    <property type="entry name" value="HTHMARR"/>
</dbReference>
<dbReference type="InterPro" id="IPR039422">
    <property type="entry name" value="MarR/SlyA-like"/>
</dbReference>
<dbReference type="PANTHER" id="PTHR33164:SF99">
    <property type="entry name" value="MARR FAMILY REGULATORY PROTEIN"/>
    <property type="match status" value="1"/>
</dbReference>
<dbReference type="Proteomes" id="UP001595872">
    <property type="component" value="Unassembled WGS sequence"/>
</dbReference>
<feature type="compositionally biased region" description="Acidic residues" evidence="1">
    <location>
        <begin position="204"/>
        <end position="216"/>
    </location>
</feature>
<feature type="region of interest" description="Disordered" evidence="1">
    <location>
        <begin position="158"/>
        <end position="216"/>
    </location>
</feature>
<dbReference type="InterPro" id="IPR000835">
    <property type="entry name" value="HTH_MarR-typ"/>
</dbReference>
<dbReference type="EMBL" id="JBHSIT010000016">
    <property type="protein sequence ID" value="MFC4913323.1"/>
    <property type="molecule type" value="Genomic_DNA"/>
</dbReference>
<dbReference type="SMART" id="SM00347">
    <property type="entry name" value="HTH_MARR"/>
    <property type="match status" value="1"/>
</dbReference>
<feature type="domain" description="HTH marR-type" evidence="2">
    <location>
        <begin position="11"/>
        <end position="147"/>
    </location>
</feature>
<evidence type="ECO:0000256" key="1">
    <source>
        <dbReference type="SAM" id="MobiDB-lite"/>
    </source>
</evidence>
<sequence>MTDTRWLDEEEQRTWRAFVAFSRLLSEAMERQLHRDEGLPFSYYLILAMLSEAPGRSLTMTELASVVRASPSRLSHAVNKLQANGWVVRSRHTGDRRAIIASLTDEGMKVVEKAAPGHVGEVRRLVFDRLTPEQRAAFDDILATLLVGLDPDAPVCPDTPVCPTDPEPPASALCPDDDVPSAGDGCPDDDGIRAGTGFAPTDSGDSEPGDSDCDAA</sequence>
<dbReference type="Gene3D" id="1.10.10.10">
    <property type="entry name" value="Winged helix-like DNA-binding domain superfamily/Winged helix DNA-binding domain"/>
    <property type="match status" value="1"/>
</dbReference>
<proteinExistence type="predicted"/>
<keyword evidence="4" id="KW-1185">Reference proteome</keyword>
<dbReference type="PROSITE" id="PS50995">
    <property type="entry name" value="HTH_MARR_2"/>
    <property type="match status" value="1"/>
</dbReference>
<dbReference type="InterPro" id="IPR011991">
    <property type="entry name" value="ArsR-like_HTH"/>
</dbReference>
<dbReference type="InterPro" id="IPR036388">
    <property type="entry name" value="WH-like_DNA-bd_sf"/>
</dbReference>
<reference evidence="4" key="1">
    <citation type="journal article" date="2019" name="Int. J. Syst. Evol. Microbiol.">
        <title>The Global Catalogue of Microorganisms (GCM) 10K type strain sequencing project: providing services to taxonomists for standard genome sequencing and annotation.</title>
        <authorList>
            <consortium name="The Broad Institute Genomics Platform"/>
            <consortium name="The Broad Institute Genome Sequencing Center for Infectious Disease"/>
            <person name="Wu L."/>
            <person name="Ma J."/>
        </authorList>
    </citation>
    <scope>NUCLEOTIDE SEQUENCE [LARGE SCALE GENOMIC DNA]</scope>
    <source>
        <strain evidence="4">KLKA75</strain>
    </source>
</reference>
<evidence type="ECO:0000313" key="3">
    <source>
        <dbReference type="EMBL" id="MFC4913323.1"/>
    </source>
</evidence>
<dbReference type="PANTHER" id="PTHR33164">
    <property type="entry name" value="TRANSCRIPTIONAL REGULATOR, MARR FAMILY"/>
    <property type="match status" value="1"/>
</dbReference>
<dbReference type="Pfam" id="PF12802">
    <property type="entry name" value="MarR_2"/>
    <property type="match status" value="1"/>
</dbReference>
<name>A0ABV9U9T3_9ACTN</name>
<evidence type="ECO:0000313" key="4">
    <source>
        <dbReference type="Proteomes" id="UP001595872"/>
    </source>
</evidence>
<dbReference type="CDD" id="cd00090">
    <property type="entry name" value="HTH_ARSR"/>
    <property type="match status" value="1"/>
</dbReference>